<dbReference type="Pfam" id="PF11374">
    <property type="entry name" value="DUF3176"/>
    <property type="match status" value="1"/>
</dbReference>
<feature type="non-terminal residue" evidence="3">
    <location>
        <position position="837"/>
    </location>
</feature>
<dbReference type="OrthoDB" id="5242705at2759"/>
<feature type="transmembrane region" description="Helical" evidence="2">
    <location>
        <begin position="122"/>
        <end position="149"/>
    </location>
</feature>
<dbReference type="PANTHER" id="PTHR35394">
    <property type="entry name" value="DUF3176 DOMAIN-CONTAINING PROTEIN"/>
    <property type="match status" value="1"/>
</dbReference>
<keyword evidence="2" id="KW-1133">Transmembrane helix</keyword>
<evidence type="ECO:0000256" key="1">
    <source>
        <dbReference type="SAM" id="MobiDB-lite"/>
    </source>
</evidence>
<feature type="transmembrane region" description="Helical" evidence="2">
    <location>
        <begin position="87"/>
        <end position="110"/>
    </location>
</feature>
<proteinExistence type="predicted"/>
<keyword evidence="2" id="KW-0472">Membrane</keyword>
<feature type="region of interest" description="Disordered" evidence="1">
    <location>
        <begin position="1"/>
        <end position="48"/>
    </location>
</feature>
<reference evidence="3" key="2">
    <citation type="submission" date="2021-08" db="EMBL/GenBank/DDBJ databases">
        <authorList>
            <person name="Gostincar C."/>
            <person name="Sun X."/>
            <person name="Song Z."/>
            <person name="Gunde-Cimerman N."/>
        </authorList>
    </citation>
    <scope>NUCLEOTIDE SEQUENCE</scope>
    <source>
        <strain evidence="3">EXF-9911</strain>
    </source>
</reference>
<evidence type="ECO:0000256" key="2">
    <source>
        <dbReference type="SAM" id="Phobius"/>
    </source>
</evidence>
<name>A0A9P8EYB4_AURME</name>
<reference evidence="3" key="1">
    <citation type="journal article" date="2021" name="J Fungi (Basel)">
        <title>Virulence traits and population genomics of the black yeast Aureobasidium melanogenum.</title>
        <authorList>
            <person name="Cernosa A."/>
            <person name="Sun X."/>
            <person name="Gostincar C."/>
            <person name="Fang C."/>
            <person name="Gunde-Cimerman N."/>
            <person name="Song Z."/>
        </authorList>
    </citation>
    <scope>NUCLEOTIDE SEQUENCE</scope>
    <source>
        <strain evidence="3">EXF-9911</strain>
    </source>
</reference>
<organism evidence="3 4">
    <name type="scientific">Aureobasidium melanogenum</name>
    <name type="common">Aureobasidium pullulans var. melanogenum</name>
    <dbReference type="NCBI Taxonomy" id="46634"/>
    <lineage>
        <taxon>Eukaryota</taxon>
        <taxon>Fungi</taxon>
        <taxon>Dikarya</taxon>
        <taxon>Ascomycota</taxon>
        <taxon>Pezizomycotina</taxon>
        <taxon>Dothideomycetes</taxon>
        <taxon>Dothideomycetidae</taxon>
        <taxon>Dothideales</taxon>
        <taxon>Saccotheciaceae</taxon>
        <taxon>Aureobasidium</taxon>
    </lineage>
</organism>
<evidence type="ECO:0000313" key="4">
    <source>
        <dbReference type="Proteomes" id="UP000779574"/>
    </source>
</evidence>
<keyword evidence="2" id="KW-0812">Transmembrane</keyword>
<feature type="compositionally biased region" description="Polar residues" evidence="1">
    <location>
        <begin position="778"/>
        <end position="818"/>
    </location>
</feature>
<comment type="caution">
    <text evidence="3">The sequence shown here is derived from an EMBL/GenBank/DDBJ whole genome shotgun (WGS) entry which is preliminary data.</text>
</comment>
<feature type="transmembrane region" description="Helical" evidence="2">
    <location>
        <begin position="669"/>
        <end position="691"/>
    </location>
</feature>
<feature type="region of interest" description="Disordered" evidence="1">
    <location>
        <begin position="766"/>
        <end position="837"/>
    </location>
</feature>
<dbReference type="InterPro" id="IPR021514">
    <property type="entry name" value="DUF3176"/>
</dbReference>
<dbReference type="PANTHER" id="PTHR35394:SF5">
    <property type="entry name" value="DUF3176 DOMAIN-CONTAINING PROTEIN"/>
    <property type="match status" value="1"/>
</dbReference>
<dbReference type="EMBL" id="JAHFXF010000006">
    <property type="protein sequence ID" value="KAG9701014.1"/>
    <property type="molecule type" value="Genomic_DNA"/>
</dbReference>
<dbReference type="Proteomes" id="UP000779574">
    <property type="component" value="Unassembled WGS sequence"/>
</dbReference>
<dbReference type="AlphaFoldDB" id="A0A9P8EYB4"/>
<accession>A0A9P8EYB4</accession>
<sequence>MNQPPTLPVPASSRRRGVSQSSNHSNHDASQEHPIATPQEPLLPQTNASDQVLQPSNVPQINTPSPKDTNKSHGRLSKLLEWLETTWYIETFFLLCSAICATLIVTFLAIHNDTPMDSWTIYFSINTVVSTLGVVFKSTLFIAVSAALAQGKWTWFRKRNSPLSTFEAIDAASRDTLESFKLLWRMRGRHLVSAGALVIALGFMVDPFLQAIISDYGRLVNLDASAPNSTRATIGKLNRFDGGTQCVTTYPSKYPKIDTTPDFAVAAALYDGLNAAISHSYQNHLLRSFKSLEKNNSRRYGRSKYLFDWKLIYNELRICDYLHRRLIDDLSTLNSGAIASTNTPQTSSEDEAPGYSAAPLATDVTAFSNQMTPNSVVARSIATKVTSGLEKRASSSVQMFSTPTQSSSTWTNWTLEHLNLTLSNTNPSWRKAQTFAVLQAAVVADPNKTINFVASQALLAAFTIIRTDNTDGLGTPAWDAASASAMECGLELTLNVYNSSVRNNVLVENIVASASDKVPGSWLPSLYIDQNGVDPNHLSVDRGTPESNPIYHRTFLWRDDYALDPTALQTHVKENFTVTQKGLVSTLDFLTSLVRQDNDNATVKAVVNKDQPVLYTYGSAVLQPLFNQANTTATFDAIARSMSNAIRNVGKDSMSGTAQQWVRYYQVRWAFLALPLSLFTIGSIFFALSIMDAHRLGVPSWKANNTAIMLHGPDELLYRDLRNKSQDHSLGVTGEILAKLEWFPEGYALVAANEPVAQISRTTTPVRDVEEHEMSNLKIPTTPQTPGSNITLVNSQSVGEASEQGTMRSVSPVYNSPGWSDVRLDNSSAPPSVRRSV</sequence>
<gene>
    <name evidence="3" type="ORF">KCU76_g328</name>
</gene>
<evidence type="ECO:0000313" key="3">
    <source>
        <dbReference type="EMBL" id="KAG9701014.1"/>
    </source>
</evidence>
<feature type="transmembrane region" description="Helical" evidence="2">
    <location>
        <begin position="191"/>
        <end position="213"/>
    </location>
</feature>
<protein>
    <submittedName>
        <fullName evidence="3">Uncharacterized protein</fullName>
    </submittedName>
</protein>